<comment type="caution">
    <text evidence="6">The sequence shown here is derived from an EMBL/GenBank/DDBJ whole genome shotgun (WGS) entry which is preliminary data.</text>
</comment>
<organism evidence="6 7">
    <name type="scientific">Ambispora gerdemannii</name>
    <dbReference type="NCBI Taxonomy" id="144530"/>
    <lineage>
        <taxon>Eukaryota</taxon>
        <taxon>Fungi</taxon>
        <taxon>Fungi incertae sedis</taxon>
        <taxon>Mucoromycota</taxon>
        <taxon>Glomeromycotina</taxon>
        <taxon>Glomeromycetes</taxon>
        <taxon>Archaeosporales</taxon>
        <taxon>Ambisporaceae</taxon>
        <taxon>Ambispora</taxon>
    </lineage>
</organism>
<dbReference type="Pfam" id="PF12906">
    <property type="entry name" value="RINGv"/>
    <property type="match status" value="1"/>
</dbReference>
<dbReference type="Gene3D" id="3.30.40.10">
    <property type="entry name" value="Zinc/RING finger domain, C3HC4 (zinc finger)"/>
    <property type="match status" value="1"/>
</dbReference>
<evidence type="ECO:0000313" key="7">
    <source>
        <dbReference type="Proteomes" id="UP000789831"/>
    </source>
</evidence>
<dbReference type="PROSITE" id="PS51292">
    <property type="entry name" value="ZF_RING_CH"/>
    <property type="match status" value="1"/>
</dbReference>
<keyword evidence="1" id="KW-0479">Metal-binding</keyword>
<dbReference type="CDD" id="cd16495">
    <property type="entry name" value="RING_CH-C4HC3_MARCH"/>
    <property type="match status" value="1"/>
</dbReference>
<dbReference type="EMBL" id="CAJVPL010000280">
    <property type="protein sequence ID" value="CAG8478125.1"/>
    <property type="molecule type" value="Genomic_DNA"/>
</dbReference>
<keyword evidence="3" id="KW-0862">Zinc</keyword>
<feature type="transmembrane region" description="Helical" evidence="4">
    <location>
        <begin position="153"/>
        <end position="171"/>
    </location>
</feature>
<evidence type="ECO:0000256" key="3">
    <source>
        <dbReference type="ARBA" id="ARBA00022833"/>
    </source>
</evidence>
<feature type="transmembrane region" description="Helical" evidence="4">
    <location>
        <begin position="192"/>
        <end position="212"/>
    </location>
</feature>
<accession>A0A9N8Z5P7</accession>
<feature type="transmembrane region" description="Helical" evidence="4">
    <location>
        <begin position="224"/>
        <end position="243"/>
    </location>
</feature>
<evidence type="ECO:0000259" key="5">
    <source>
        <dbReference type="PROSITE" id="PS51292"/>
    </source>
</evidence>
<dbReference type="PANTHER" id="PTHR46347">
    <property type="entry name" value="RING/FYVE/PHD ZINC FINGER SUPERFAMILY PROTEIN"/>
    <property type="match status" value="1"/>
</dbReference>
<evidence type="ECO:0000256" key="2">
    <source>
        <dbReference type="ARBA" id="ARBA00022771"/>
    </source>
</evidence>
<dbReference type="InterPro" id="IPR011016">
    <property type="entry name" value="Znf_RING-CH"/>
</dbReference>
<sequence>MSLKTGRPIENVCRICLSSDNPKELIAPCICRGTVKYVHTTCLAQWRYRLVANGREEEIDSCTICKFKYVFKRKTNWGCILGTKEDSTILFTPTTTSAATPNHPFYPPICNRRSLKPQLQEQVVVSDYLLFPQIMTAQFWFDFLCKPEVHHLHLGLFFLGSLNNVFTAYAMMSDVYDMMVTENPRRKIKQVVLIYTSLFVACFWFHYNISAFRVASTQEFLQELPFWVLRWITVSMAIVDFGLRRIYWELDRLEFDDAEVISVQELKKH</sequence>
<keyword evidence="2" id="KW-0863">Zinc-finger</keyword>
<evidence type="ECO:0000256" key="4">
    <source>
        <dbReference type="SAM" id="Phobius"/>
    </source>
</evidence>
<reference evidence="6" key="1">
    <citation type="submission" date="2021-06" db="EMBL/GenBank/DDBJ databases">
        <authorList>
            <person name="Kallberg Y."/>
            <person name="Tangrot J."/>
            <person name="Rosling A."/>
        </authorList>
    </citation>
    <scope>NUCLEOTIDE SEQUENCE</scope>
    <source>
        <strain evidence="6">MT106</strain>
    </source>
</reference>
<dbReference type="GO" id="GO:0008270">
    <property type="term" value="F:zinc ion binding"/>
    <property type="evidence" value="ECO:0007669"/>
    <property type="project" value="UniProtKB-KW"/>
</dbReference>
<keyword evidence="4" id="KW-1133">Transmembrane helix</keyword>
<protein>
    <submittedName>
        <fullName evidence="6">638_t:CDS:1</fullName>
    </submittedName>
</protein>
<dbReference type="InterPro" id="IPR013083">
    <property type="entry name" value="Znf_RING/FYVE/PHD"/>
</dbReference>
<keyword evidence="4" id="KW-0812">Transmembrane</keyword>
<dbReference type="OrthoDB" id="264354at2759"/>
<feature type="domain" description="RING-CH-type" evidence="5">
    <location>
        <begin position="5"/>
        <end position="72"/>
    </location>
</feature>
<proteinExistence type="predicted"/>
<dbReference type="AlphaFoldDB" id="A0A9N8Z5P7"/>
<keyword evidence="7" id="KW-1185">Reference proteome</keyword>
<dbReference type="SMART" id="SM00744">
    <property type="entry name" value="RINGv"/>
    <property type="match status" value="1"/>
</dbReference>
<keyword evidence="4" id="KW-0472">Membrane</keyword>
<gene>
    <name evidence="6" type="ORF">AGERDE_LOCUS3088</name>
</gene>
<dbReference type="PANTHER" id="PTHR46347:SF1">
    <property type="entry name" value="RING_FYVE_PHD ZINC FINGER SUPERFAMILY PROTEIN"/>
    <property type="match status" value="1"/>
</dbReference>
<dbReference type="Proteomes" id="UP000789831">
    <property type="component" value="Unassembled WGS sequence"/>
</dbReference>
<evidence type="ECO:0000256" key="1">
    <source>
        <dbReference type="ARBA" id="ARBA00022723"/>
    </source>
</evidence>
<evidence type="ECO:0000313" key="6">
    <source>
        <dbReference type="EMBL" id="CAG8478125.1"/>
    </source>
</evidence>
<name>A0A9N8Z5P7_9GLOM</name>
<dbReference type="SUPFAM" id="SSF57850">
    <property type="entry name" value="RING/U-box"/>
    <property type="match status" value="1"/>
</dbReference>